<sequence>MFKTNVEYYGVGFDSSGNRICAHICDFDPKKEKNAGKVEELLKKVKETENVTVAEIVDSDTYNKYLNGGCVRNMETGQPVDYVPPEPTAEEKAAVEKAALKFEYESNKSEMLEALQSAQLAGNADAVASIQQDYKDMTAAYKEAVEGVKIE</sequence>
<organism evidence="1 2">
    <name type="scientific">Megasphaera hexanoica</name>
    <dbReference type="NCBI Taxonomy" id="1675036"/>
    <lineage>
        <taxon>Bacteria</taxon>
        <taxon>Bacillati</taxon>
        <taxon>Bacillota</taxon>
        <taxon>Negativicutes</taxon>
        <taxon>Veillonellales</taxon>
        <taxon>Veillonellaceae</taxon>
        <taxon>Megasphaera</taxon>
    </lineage>
</organism>
<protein>
    <submittedName>
        <fullName evidence="1">Uncharacterized protein</fullName>
    </submittedName>
</protein>
<dbReference type="EMBL" id="JABAFG010000007">
    <property type="protein sequence ID" value="NME28162.1"/>
    <property type="molecule type" value="Genomic_DNA"/>
</dbReference>
<dbReference type="Proteomes" id="UP000591071">
    <property type="component" value="Unassembled WGS sequence"/>
</dbReference>
<name>A0A848BR15_9FIRM</name>
<comment type="caution">
    <text evidence="1">The sequence shown here is derived from an EMBL/GenBank/DDBJ whole genome shotgun (WGS) entry which is preliminary data.</text>
</comment>
<dbReference type="AlphaFoldDB" id="A0A848BR15"/>
<proteinExistence type="predicted"/>
<dbReference type="RefSeq" id="WP_170087480.1">
    <property type="nucleotide sequence ID" value="NZ_JABAFG010000007.1"/>
</dbReference>
<evidence type="ECO:0000313" key="1">
    <source>
        <dbReference type="EMBL" id="NME28162.1"/>
    </source>
</evidence>
<evidence type="ECO:0000313" key="2">
    <source>
        <dbReference type="Proteomes" id="UP000591071"/>
    </source>
</evidence>
<accession>A0A848BR15</accession>
<gene>
    <name evidence="1" type="ORF">HF872_05930</name>
</gene>
<reference evidence="1 2" key="1">
    <citation type="submission" date="2020-04" db="EMBL/GenBank/DDBJ databases">
        <authorList>
            <person name="Hitch T.C.A."/>
            <person name="Wylensek D."/>
            <person name="Clavel T."/>
        </authorList>
    </citation>
    <scope>NUCLEOTIDE SEQUENCE [LARGE SCALE GENOMIC DNA]</scope>
    <source>
        <strain evidence="1 2">Oil-RF-744-FAT-WT-6-1</strain>
    </source>
</reference>